<dbReference type="SUPFAM" id="SSF55331">
    <property type="entry name" value="Tautomerase/MIF"/>
    <property type="match status" value="1"/>
</dbReference>
<sequence>MPYLRFKGFPKPYLQTIAPRIATEFSQLVGVTQEMVKIELLLTETITAVPHSLEILMFPRQQEVHDAVAATINQILRESGYHLVHIFFIILDPHVYYKHGEPLALHPAKDDTV</sequence>
<evidence type="ECO:0000313" key="2">
    <source>
        <dbReference type="Proteomes" id="UP001165962"/>
    </source>
</evidence>
<dbReference type="Pfam" id="PF08921">
    <property type="entry name" value="DUF1904"/>
    <property type="match status" value="1"/>
</dbReference>
<dbReference type="InterPro" id="IPR014347">
    <property type="entry name" value="Tautomerase/MIF_sf"/>
</dbReference>
<dbReference type="EMBL" id="JAAOIW010000006">
    <property type="protein sequence ID" value="NHN31919.1"/>
    <property type="molecule type" value="Genomic_DNA"/>
</dbReference>
<dbReference type="Gene3D" id="3.30.429.10">
    <property type="entry name" value="Macrophage Migration Inhibitory Factor"/>
    <property type="match status" value="1"/>
</dbReference>
<protein>
    <submittedName>
        <fullName evidence="1">DUF1904 family protein</fullName>
    </submittedName>
</protein>
<keyword evidence="2" id="KW-1185">Reference proteome</keyword>
<comment type="caution">
    <text evidence="1">The sequence shown here is derived from an EMBL/GenBank/DDBJ whole genome shotgun (WGS) entry which is preliminary data.</text>
</comment>
<evidence type="ECO:0000313" key="1">
    <source>
        <dbReference type="EMBL" id="NHN31919.1"/>
    </source>
</evidence>
<dbReference type="InterPro" id="IPR015017">
    <property type="entry name" value="DUF1904"/>
</dbReference>
<accession>A0ABX0J6D6</accession>
<dbReference type="Proteomes" id="UP001165962">
    <property type="component" value="Unassembled WGS sequence"/>
</dbReference>
<proteinExistence type="predicted"/>
<organism evidence="1 2">
    <name type="scientific">Paenibacillus agricola</name>
    <dbReference type="NCBI Taxonomy" id="2716264"/>
    <lineage>
        <taxon>Bacteria</taxon>
        <taxon>Bacillati</taxon>
        <taxon>Bacillota</taxon>
        <taxon>Bacilli</taxon>
        <taxon>Bacillales</taxon>
        <taxon>Paenibacillaceae</taxon>
        <taxon>Paenibacillus</taxon>
    </lineage>
</organism>
<dbReference type="RefSeq" id="WP_166152197.1">
    <property type="nucleotide sequence ID" value="NZ_JAAOIW010000006.1"/>
</dbReference>
<gene>
    <name evidence="1" type="ORF">G9U52_18950</name>
</gene>
<name>A0ABX0J6D6_9BACL</name>
<reference evidence="1" key="1">
    <citation type="submission" date="2020-03" db="EMBL/GenBank/DDBJ databases">
        <title>Draft sequencing of Paenibacilllus sp. S3N08.</title>
        <authorList>
            <person name="Kim D.-U."/>
        </authorList>
    </citation>
    <scope>NUCLEOTIDE SEQUENCE</scope>
    <source>
        <strain evidence="1">S3N08</strain>
    </source>
</reference>